<reference evidence="17 18" key="1">
    <citation type="submission" date="2018-06" db="EMBL/GenBank/DDBJ databases">
        <authorList>
            <consortium name="Pathogen Informatics"/>
            <person name="Doyle S."/>
        </authorList>
    </citation>
    <scope>NUCLEOTIDE SEQUENCE [LARGE SCALE GENOMIC DNA]</scope>
    <source>
        <strain evidence="17 18">NCTC10313</strain>
    </source>
</reference>
<dbReference type="PANTHER" id="PTHR32479">
    <property type="entry name" value="GLYCOLATE OXIDASE IRON-SULFUR SUBUNIT"/>
    <property type="match status" value="1"/>
</dbReference>
<evidence type="ECO:0000256" key="9">
    <source>
        <dbReference type="ARBA" id="ARBA00022982"/>
    </source>
</evidence>
<keyword evidence="12" id="KW-0472">Membrane</keyword>
<gene>
    <name evidence="17" type="primary">glpC_1</name>
    <name evidence="17" type="ORF">NCTC10313_04900</name>
</gene>
<evidence type="ECO:0000256" key="7">
    <source>
        <dbReference type="ARBA" id="ARBA00022723"/>
    </source>
</evidence>
<comment type="subunit">
    <text evidence="14">Composed of a catalytic GlpA/B dimer and of GlpC.</text>
</comment>
<evidence type="ECO:0000256" key="14">
    <source>
        <dbReference type="ARBA" id="ARBA00062466"/>
    </source>
</evidence>
<dbReference type="InterPro" id="IPR017896">
    <property type="entry name" value="4Fe4S_Fe-S-bd"/>
</dbReference>
<evidence type="ECO:0000256" key="10">
    <source>
        <dbReference type="ARBA" id="ARBA00023004"/>
    </source>
</evidence>
<dbReference type="GO" id="GO:0051539">
    <property type="term" value="F:4 iron, 4 sulfur cluster binding"/>
    <property type="evidence" value="ECO:0007669"/>
    <property type="project" value="UniProtKB-KW"/>
</dbReference>
<evidence type="ECO:0000313" key="18">
    <source>
        <dbReference type="Proteomes" id="UP000254487"/>
    </source>
</evidence>
<dbReference type="PROSITE" id="PS51379">
    <property type="entry name" value="4FE4S_FER_2"/>
    <property type="match status" value="2"/>
</dbReference>
<dbReference type="Pfam" id="PF13183">
    <property type="entry name" value="Fer4_8"/>
    <property type="match status" value="1"/>
</dbReference>
<dbReference type="GO" id="GO:0046872">
    <property type="term" value="F:metal ion binding"/>
    <property type="evidence" value="ECO:0007669"/>
    <property type="project" value="UniProtKB-KW"/>
</dbReference>
<dbReference type="GO" id="GO:0005886">
    <property type="term" value="C:plasma membrane"/>
    <property type="evidence" value="ECO:0007669"/>
    <property type="project" value="UniProtKB-SubCell"/>
</dbReference>
<sequence>MNDTRFESCIKCTVCTTTCPVSRVNPRYPGPKQAGPDGERLRLKDGALYDEALKYCINCKRCEVACPSDVKIGDIIQRARAQYGQQKPTLRDAILSHTDLMGTLSTPFAPLVNAATGLKPVRRLLDADAQHRSPAYAAEIWFRHLPPRLPPARRPSEAVQRTGGFLSWLLRQL</sequence>
<evidence type="ECO:0000256" key="2">
    <source>
        <dbReference type="ARBA" id="ARBA00005157"/>
    </source>
</evidence>
<keyword evidence="4" id="KW-1003">Cell membrane</keyword>
<feature type="domain" description="4Fe-4S ferredoxin-type" evidence="16">
    <location>
        <begin position="45"/>
        <end position="70"/>
    </location>
</feature>
<evidence type="ECO:0000256" key="5">
    <source>
        <dbReference type="ARBA" id="ARBA00022485"/>
    </source>
</evidence>
<keyword evidence="8" id="KW-0677">Repeat</keyword>
<evidence type="ECO:0000256" key="15">
    <source>
        <dbReference type="ARBA" id="ARBA00067433"/>
    </source>
</evidence>
<comment type="subcellular location">
    <subcellularLocation>
        <location evidence="1">Cell inner membrane</location>
        <topology evidence="1">Peripheral membrane protein</topology>
    </subcellularLocation>
</comment>
<keyword evidence="6" id="KW-0997">Cell inner membrane</keyword>
<evidence type="ECO:0000256" key="4">
    <source>
        <dbReference type="ARBA" id="ARBA00022475"/>
    </source>
</evidence>
<keyword evidence="10" id="KW-0408">Iron</keyword>
<evidence type="ECO:0000313" key="17">
    <source>
        <dbReference type="EMBL" id="STU93822.1"/>
    </source>
</evidence>
<evidence type="ECO:0000256" key="12">
    <source>
        <dbReference type="ARBA" id="ARBA00023136"/>
    </source>
</evidence>
<keyword evidence="3" id="KW-0813">Transport</keyword>
<dbReference type="AlphaFoldDB" id="A0A378A164"/>
<proteinExistence type="predicted"/>
<keyword evidence="11" id="KW-0411">Iron-sulfur</keyword>
<dbReference type="Gene3D" id="1.10.1060.10">
    <property type="entry name" value="Alpha-helical ferredoxin"/>
    <property type="match status" value="1"/>
</dbReference>
<evidence type="ECO:0000256" key="8">
    <source>
        <dbReference type="ARBA" id="ARBA00022737"/>
    </source>
</evidence>
<evidence type="ECO:0000259" key="16">
    <source>
        <dbReference type="PROSITE" id="PS51379"/>
    </source>
</evidence>
<evidence type="ECO:0000256" key="6">
    <source>
        <dbReference type="ARBA" id="ARBA00022519"/>
    </source>
</evidence>
<evidence type="ECO:0000256" key="13">
    <source>
        <dbReference type="ARBA" id="ARBA00059456"/>
    </source>
</evidence>
<keyword evidence="9" id="KW-0249">Electron transport</keyword>
<dbReference type="EMBL" id="UGLW01000003">
    <property type="protein sequence ID" value="STU93822.1"/>
    <property type="molecule type" value="Genomic_DNA"/>
</dbReference>
<keyword evidence="5" id="KW-0004">4Fe-4S</keyword>
<dbReference type="FunFam" id="1.10.1060.10:FF:000008">
    <property type="entry name" value="Glycerol-3-phosphate dehydrogenase, anaerobic, C subunit"/>
    <property type="match status" value="1"/>
</dbReference>
<dbReference type="InterPro" id="IPR009051">
    <property type="entry name" value="Helical_ferredxn"/>
</dbReference>
<dbReference type="Proteomes" id="UP000254487">
    <property type="component" value="Unassembled WGS sequence"/>
</dbReference>
<dbReference type="InterPro" id="IPR017900">
    <property type="entry name" value="4Fe4S_Fe_S_CS"/>
</dbReference>
<evidence type="ECO:0000256" key="1">
    <source>
        <dbReference type="ARBA" id="ARBA00004417"/>
    </source>
</evidence>
<dbReference type="PROSITE" id="PS00198">
    <property type="entry name" value="4FE4S_FER_1"/>
    <property type="match status" value="1"/>
</dbReference>
<comment type="pathway">
    <text evidence="2">Polyol metabolism; glycerol degradation via glycerol kinase pathway; glycerone phosphate from sn-glycerol 3-phosphate (anaerobic route): step 1/1.</text>
</comment>
<organism evidence="17 18">
    <name type="scientific">Klebsiella pneumoniae subsp. ozaenae</name>
    <dbReference type="NCBI Taxonomy" id="574"/>
    <lineage>
        <taxon>Bacteria</taxon>
        <taxon>Pseudomonadati</taxon>
        <taxon>Pseudomonadota</taxon>
        <taxon>Gammaproteobacteria</taxon>
        <taxon>Enterobacterales</taxon>
        <taxon>Enterobacteriaceae</taxon>
        <taxon>Klebsiella/Raoultella group</taxon>
        <taxon>Klebsiella</taxon>
        <taxon>Klebsiella pneumoniae complex</taxon>
    </lineage>
</organism>
<evidence type="ECO:0000256" key="11">
    <source>
        <dbReference type="ARBA" id="ARBA00023014"/>
    </source>
</evidence>
<evidence type="ECO:0000256" key="3">
    <source>
        <dbReference type="ARBA" id="ARBA00022448"/>
    </source>
</evidence>
<dbReference type="SUPFAM" id="SSF46548">
    <property type="entry name" value="alpha-helical ferredoxin"/>
    <property type="match status" value="1"/>
</dbReference>
<protein>
    <recommendedName>
        <fullName evidence="15">Anaerobic glycerol-3-phosphate dehydrogenase subunit C</fullName>
    </recommendedName>
</protein>
<dbReference type="PANTHER" id="PTHR32479:SF19">
    <property type="entry name" value="ANAEROBIC GLYCEROL-3-PHOSPHATE DEHYDROGENASE SUBUNIT C"/>
    <property type="match status" value="1"/>
</dbReference>
<feature type="domain" description="4Fe-4S ferredoxin-type" evidence="16">
    <location>
        <begin position="1"/>
        <end position="29"/>
    </location>
</feature>
<accession>A0A378A164</accession>
<name>A0A378A164_KLEPO</name>
<comment type="function">
    <text evidence="13">Electron transfer protein; may also function as the membrane anchor for the GlpAB dimer.</text>
</comment>
<keyword evidence="7" id="KW-0479">Metal-binding</keyword>